<organism evidence="1">
    <name type="scientific">Dipodfec virus UA06Rod_16</name>
    <dbReference type="NCBI Taxonomy" id="2929317"/>
    <lineage>
        <taxon>Viruses</taxon>
        <taxon>Monodnaviria</taxon>
        <taxon>Sangervirae</taxon>
        <taxon>Phixviricota</taxon>
        <taxon>Malgrandaviricetes</taxon>
        <taxon>Petitvirales</taxon>
        <taxon>Microviridae</taxon>
    </lineage>
</organism>
<evidence type="ECO:0000313" key="1">
    <source>
        <dbReference type="EMBL" id="UPW41398.1"/>
    </source>
</evidence>
<sequence length="120" mass="13580">MILAKGKKEKFEDGVQVLGSTAEEVAKATLKEPLFEVTYRYLFKEKRDDGEEICFVQTVTGLPVLHTDFVANIFKNNNIVCAGREYVCSFDTSKVGVFESIVDDRGSFNKDNKDEQEVEE</sequence>
<reference evidence="1" key="1">
    <citation type="submission" date="2022-02" db="EMBL/GenBank/DDBJ databases">
        <title>Towards deciphering the DNA virus diversity associated with rodent species in the families Cricetidae and Heteromyidae.</title>
        <authorList>
            <person name="Lund M."/>
            <person name="Larsen B.B."/>
            <person name="Gryseels S."/>
            <person name="Kraberger S."/>
            <person name="Rowsey D.M."/>
            <person name="Steger L."/>
            <person name="Yule K.M."/>
            <person name="Upham N.S."/>
            <person name="Worobey M."/>
            <person name="Van Doorslaer K."/>
            <person name="Varsani A."/>
        </authorList>
    </citation>
    <scope>NUCLEOTIDE SEQUENCE</scope>
    <source>
        <strain evidence="1">UA06Rod_16</strain>
    </source>
</reference>
<accession>A0A976R8P6</accession>
<name>A0A976R8P6_9VIRU</name>
<proteinExistence type="predicted"/>
<dbReference type="EMBL" id="OM869590">
    <property type="protein sequence ID" value="UPW41398.1"/>
    <property type="molecule type" value="Genomic_DNA"/>
</dbReference>
<protein>
    <submittedName>
        <fullName evidence="1">Uncharacterized protein</fullName>
    </submittedName>
</protein>